<reference evidence="1 2" key="1">
    <citation type="submission" date="2020-08" db="EMBL/GenBank/DDBJ databases">
        <title>Genomic Encyclopedia of Type Strains, Phase IV (KMG-IV): sequencing the most valuable type-strain genomes for metagenomic binning, comparative biology and taxonomic classification.</title>
        <authorList>
            <person name="Goeker M."/>
        </authorList>
    </citation>
    <scope>NUCLEOTIDE SEQUENCE [LARGE SCALE GENOMIC DNA]</scope>
    <source>
        <strain evidence="1 2">DSM 11275</strain>
    </source>
</reference>
<dbReference type="Proteomes" id="UP000539075">
    <property type="component" value="Unassembled WGS sequence"/>
</dbReference>
<keyword evidence="2" id="KW-1185">Reference proteome</keyword>
<name>A0A7W8C3F2_9BACT</name>
<evidence type="ECO:0000313" key="2">
    <source>
        <dbReference type="Proteomes" id="UP000539075"/>
    </source>
</evidence>
<organism evidence="1 2">
    <name type="scientific">Desulfovibrio intestinalis</name>
    <dbReference type="NCBI Taxonomy" id="58621"/>
    <lineage>
        <taxon>Bacteria</taxon>
        <taxon>Pseudomonadati</taxon>
        <taxon>Thermodesulfobacteriota</taxon>
        <taxon>Desulfovibrionia</taxon>
        <taxon>Desulfovibrionales</taxon>
        <taxon>Desulfovibrionaceae</taxon>
        <taxon>Desulfovibrio</taxon>
    </lineage>
</organism>
<evidence type="ECO:0000313" key="1">
    <source>
        <dbReference type="EMBL" id="MBB5143549.1"/>
    </source>
</evidence>
<protein>
    <submittedName>
        <fullName evidence="1">Uncharacterized protein</fullName>
    </submittedName>
</protein>
<accession>A0A7W8C3F2</accession>
<comment type="caution">
    <text evidence="1">The sequence shown here is derived from an EMBL/GenBank/DDBJ whole genome shotgun (WGS) entry which is preliminary data.</text>
</comment>
<sequence>MVAKKCSLFAPQRVRRVTRCGLSAPLGAGLWRRTILPVNLRQEGPCHGIFSEQLLQTSFYHTSSGQFSFCSVSFYLIHSRQISSACLVPVNVILHGLSCQCAWRQDIPCRISLYFVPLGYSGVIR</sequence>
<dbReference type="EMBL" id="JACHGO010000004">
    <property type="protein sequence ID" value="MBB5143549.1"/>
    <property type="molecule type" value="Genomic_DNA"/>
</dbReference>
<gene>
    <name evidence="1" type="ORF">HNQ38_001646</name>
</gene>
<proteinExistence type="predicted"/>
<dbReference type="AlphaFoldDB" id="A0A7W8C3F2"/>